<reference evidence="1 2" key="1">
    <citation type="submission" date="2017-05" db="EMBL/GenBank/DDBJ databases">
        <title>Genomic insights into alkan degradation activity of Oleiphilus messinensis.</title>
        <authorList>
            <person name="Kozyavkin S.A."/>
            <person name="Slesarev A.I."/>
            <person name="Golyshin P.N."/>
            <person name="Korzhenkov A."/>
            <person name="Golyshina O.N."/>
            <person name="Toshchakov S.V."/>
        </authorList>
    </citation>
    <scope>NUCLEOTIDE SEQUENCE [LARGE SCALE GENOMIC DNA]</scope>
    <source>
        <strain evidence="1 2">ME102</strain>
    </source>
</reference>
<dbReference type="Proteomes" id="UP000196027">
    <property type="component" value="Chromosome"/>
</dbReference>
<dbReference type="OrthoDB" id="6148994at2"/>
<accession>A0A1Y0IEJ7</accession>
<sequence length="214" mass="24209">MFSRWTKKETKSGSTVPEIIGLRLNGVVELDDVMLKLVEPSVVFEGAARTQMIQAVGEVKLDQNSKLLRFYTDDDGFIQVLLNGGTTEANIEDVKLWYFYETRTVGSDADWDNVLKHVVSQETWELEGNVYHRVWGGAGAESPPVAMTERTYTSEQSSAETDQFVMLYERQVDEYLTEFVLVSAEEKIVDYRPDRFLVISTGINLKSADLSFVA</sequence>
<evidence type="ECO:0000313" key="1">
    <source>
        <dbReference type="EMBL" id="ARU58226.1"/>
    </source>
</evidence>
<gene>
    <name evidence="1" type="ORF">OLMES_4210</name>
</gene>
<dbReference type="AlphaFoldDB" id="A0A1Y0IEJ7"/>
<protein>
    <recommendedName>
        <fullName evidence="3">DUF2491 family protein</fullName>
    </recommendedName>
</protein>
<evidence type="ECO:0008006" key="3">
    <source>
        <dbReference type="Google" id="ProtNLM"/>
    </source>
</evidence>
<name>A0A1Y0IEJ7_9GAMM</name>
<dbReference type="InterPro" id="IPR019621">
    <property type="entry name" value="DUF2491"/>
</dbReference>
<dbReference type="Pfam" id="PF10679">
    <property type="entry name" value="DUF2491"/>
    <property type="match status" value="1"/>
</dbReference>
<organism evidence="1 2">
    <name type="scientific">Oleiphilus messinensis</name>
    <dbReference type="NCBI Taxonomy" id="141451"/>
    <lineage>
        <taxon>Bacteria</taxon>
        <taxon>Pseudomonadati</taxon>
        <taxon>Pseudomonadota</taxon>
        <taxon>Gammaproteobacteria</taxon>
        <taxon>Oceanospirillales</taxon>
        <taxon>Oleiphilaceae</taxon>
        <taxon>Oleiphilus</taxon>
    </lineage>
</organism>
<keyword evidence="2" id="KW-1185">Reference proteome</keyword>
<proteinExistence type="predicted"/>
<evidence type="ECO:0000313" key="2">
    <source>
        <dbReference type="Proteomes" id="UP000196027"/>
    </source>
</evidence>
<dbReference type="KEGG" id="ome:OLMES_4210"/>
<dbReference type="RefSeq" id="WP_087463028.1">
    <property type="nucleotide sequence ID" value="NZ_CP021425.1"/>
</dbReference>
<dbReference type="EMBL" id="CP021425">
    <property type="protein sequence ID" value="ARU58226.1"/>
    <property type="molecule type" value="Genomic_DNA"/>
</dbReference>